<evidence type="ECO:0000313" key="5">
    <source>
        <dbReference type="EMBL" id="KAK9748640.1"/>
    </source>
</evidence>
<dbReference type="PANTHER" id="PTHR45980:SF19">
    <property type="entry name" value="PEPTIDASE DO-RELATED"/>
    <property type="match status" value="1"/>
</dbReference>
<dbReference type="EMBL" id="JBDFQZ010000002">
    <property type="protein sequence ID" value="KAK9748640.1"/>
    <property type="molecule type" value="Genomic_DNA"/>
</dbReference>
<keyword evidence="4" id="KW-0472">Membrane</keyword>
<evidence type="ECO:0000256" key="3">
    <source>
        <dbReference type="ARBA" id="ARBA00023274"/>
    </source>
</evidence>
<gene>
    <name evidence="5" type="ORF">RND81_02G071300</name>
</gene>
<organism evidence="5 6">
    <name type="scientific">Saponaria officinalis</name>
    <name type="common">Common soapwort</name>
    <name type="synonym">Lychnis saponaria</name>
    <dbReference type="NCBI Taxonomy" id="3572"/>
    <lineage>
        <taxon>Eukaryota</taxon>
        <taxon>Viridiplantae</taxon>
        <taxon>Streptophyta</taxon>
        <taxon>Embryophyta</taxon>
        <taxon>Tracheophyta</taxon>
        <taxon>Spermatophyta</taxon>
        <taxon>Magnoliopsida</taxon>
        <taxon>eudicotyledons</taxon>
        <taxon>Gunneridae</taxon>
        <taxon>Pentapetalae</taxon>
        <taxon>Caryophyllales</taxon>
        <taxon>Caryophyllaceae</taxon>
        <taxon>Caryophylleae</taxon>
        <taxon>Saponaria</taxon>
    </lineage>
</organism>
<evidence type="ECO:0000256" key="1">
    <source>
        <dbReference type="ARBA" id="ARBA00005640"/>
    </source>
</evidence>
<feature type="transmembrane region" description="Helical" evidence="4">
    <location>
        <begin position="33"/>
        <end position="52"/>
    </location>
</feature>
<dbReference type="Pfam" id="PF01294">
    <property type="entry name" value="Ribosomal_L13e"/>
    <property type="match status" value="1"/>
</dbReference>
<keyword evidence="6" id="KW-1185">Reference proteome</keyword>
<evidence type="ECO:0000313" key="6">
    <source>
        <dbReference type="Proteomes" id="UP001443914"/>
    </source>
</evidence>
<dbReference type="GO" id="GO:0004252">
    <property type="term" value="F:serine-type endopeptidase activity"/>
    <property type="evidence" value="ECO:0007669"/>
    <property type="project" value="TreeGrafter"/>
</dbReference>
<dbReference type="InterPro" id="IPR001380">
    <property type="entry name" value="Ribosomal_eL13"/>
</dbReference>
<dbReference type="InterPro" id="IPR043504">
    <property type="entry name" value="Peptidase_S1_PA_chymotrypsin"/>
</dbReference>
<keyword evidence="2" id="KW-0689">Ribosomal protein</keyword>
<keyword evidence="4" id="KW-1133">Transmembrane helix</keyword>
<evidence type="ECO:0000256" key="2">
    <source>
        <dbReference type="ARBA" id="ARBA00022980"/>
    </source>
</evidence>
<dbReference type="GO" id="GO:1990904">
    <property type="term" value="C:ribonucleoprotein complex"/>
    <property type="evidence" value="ECO:0007669"/>
    <property type="project" value="UniProtKB-KW"/>
</dbReference>
<dbReference type="GO" id="GO:0006412">
    <property type="term" value="P:translation"/>
    <property type="evidence" value="ECO:0007669"/>
    <property type="project" value="InterPro"/>
</dbReference>
<comment type="similarity">
    <text evidence="1">Belongs to the eukaryotic ribosomal protein eL13 family.</text>
</comment>
<dbReference type="Proteomes" id="UP001443914">
    <property type="component" value="Unassembled WGS sequence"/>
</dbReference>
<dbReference type="GO" id="GO:0005840">
    <property type="term" value="C:ribosome"/>
    <property type="evidence" value="ECO:0007669"/>
    <property type="project" value="UniProtKB-KW"/>
</dbReference>
<keyword evidence="4" id="KW-0812">Transmembrane</keyword>
<comment type="caution">
    <text evidence="5">The sequence shown here is derived from an EMBL/GenBank/DDBJ whole genome shotgun (WGS) entry which is preliminary data.</text>
</comment>
<dbReference type="GO" id="GO:0003735">
    <property type="term" value="F:structural constituent of ribosome"/>
    <property type="evidence" value="ECO:0007669"/>
    <property type="project" value="InterPro"/>
</dbReference>
<dbReference type="AlphaFoldDB" id="A0AAW1ML68"/>
<dbReference type="SUPFAM" id="SSF50494">
    <property type="entry name" value="Trypsin-like serine proteases"/>
    <property type="match status" value="1"/>
</dbReference>
<reference evidence="5" key="1">
    <citation type="submission" date="2024-03" db="EMBL/GenBank/DDBJ databases">
        <title>WGS assembly of Saponaria officinalis var. Norfolk2.</title>
        <authorList>
            <person name="Jenkins J."/>
            <person name="Shu S."/>
            <person name="Grimwood J."/>
            <person name="Barry K."/>
            <person name="Goodstein D."/>
            <person name="Schmutz J."/>
            <person name="Leebens-Mack J."/>
            <person name="Osbourn A."/>
        </authorList>
    </citation>
    <scope>NUCLEOTIDE SEQUENCE [LARGE SCALE GENOMIC DNA]</scope>
    <source>
        <strain evidence="5">JIC</strain>
    </source>
</reference>
<name>A0AAW1ML68_SAPOF</name>
<accession>A0AAW1ML68</accession>
<evidence type="ECO:0000256" key="4">
    <source>
        <dbReference type="SAM" id="Phobius"/>
    </source>
</evidence>
<dbReference type="InterPro" id="IPR009003">
    <property type="entry name" value="Peptidase_S1_PA"/>
</dbReference>
<dbReference type="PANTHER" id="PTHR45980">
    <property type="match status" value="1"/>
</dbReference>
<keyword evidence="3" id="KW-0687">Ribonucleoprotein</keyword>
<sequence length="174" mass="19680">MAFFCFSSTFLLPFSILFNLNHCFFVFDRLSCFLFLFFFNLNHCFFVFDFPARQNKAVKIFAVPLRPIVHGQTLKYNMKLRDGKWFSLEELAVKFLMEKGSLLKSLPVCFLNGISPVEFGKLPALQDAVIVVGYPIEGDTISVTSGVVSRIEILSYVHGSTELLSLQIDAAINS</sequence>
<proteinExistence type="inferred from homology"/>
<dbReference type="Gene3D" id="2.40.10.10">
    <property type="entry name" value="Trypsin-like serine proteases"/>
    <property type="match status" value="1"/>
</dbReference>
<protein>
    <submittedName>
        <fullName evidence="5">Uncharacterized protein</fullName>
    </submittedName>
</protein>